<evidence type="ECO:0000313" key="5">
    <source>
        <dbReference type="Proteomes" id="UP000092659"/>
    </source>
</evidence>
<proteinExistence type="predicted"/>
<keyword evidence="1" id="KW-0233">DNA recombination</keyword>
<dbReference type="Gene3D" id="1.10.443.10">
    <property type="entry name" value="Intergrase catalytic core"/>
    <property type="match status" value="1"/>
</dbReference>
<protein>
    <submittedName>
        <fullName evidence="4">Integrase</fullName>
    </submittedName>
</protein>
<evidence type="ECO:0000313" key="3">
    <source>
        <dbReference type="EMBL" id="ANP51078.1"/>
    </source>
</evidence>
<dbReference type="GO" id="GO:0015074">
    <property type="term" value="P:DNA integration"/>
    <property type="evidence" value="ECO:0007669"/>
    <property type="project" value="InterPro"/>
</dbReference>
<gene>
    <name evidence="3" type="ORF">AVL59_16905</name>
    <name evidence="4" type="ORF">J2Z21_009781</name>
</gene>
<dbReference type="Proteomes" id="UP001519309">
    <property type="component" value="Unassembled WGS sequence"/>
</dbReference>
<dbReference type="InterPro" id="IPR002104">
    <property type="entry name" value="Integrase_catalytic"/>
</dbReference>
<dbReference type="InterPro" id="IPR011010">
    <property type="entry name" value="DNA_brk_join_enz"/>
</dbReference>
<keyword evidence="6" id="KW-1185">Reference proteome</keyword>
<dbReference type="InterPro" id="IPR013762">
    <property type="entry name" value="Integrase-like_cat_sf"/>
</dbReference>
<reference evidence="3 5" key="1">
    <citation type="submission" date="2016-06" db="EMBL/GenBank/DDBJ databases">
        <title>Complete genome sequence of Streptomyces griseochromogenes ATCC 14511, the Blasticidin S producer.</title>
        <authorList>
            <person name="Wu L."/>
        </authorList>
    </citation>
    <scope>NUCLEOTIDE SEQUENCE [LARGE SCALE GENOMIC DNA]</scope>
    <source>
        <strain evidence="3 5">ATCC 14511</strain>
    </source>
</reference>
<name>A0A1B1AWW5_9ACTN</name>
<accession>A0A1B1AWW5</accession>
<evidence type="ECO:0000256" key="1">
    <source>
        <dbReference type="ARBA" id="ARBA00023172"/>
    </source>
</evidence>
<dbReference type="Proteomes" id="UP000092659">
    <property type="component" value="Chromosome"/>
</dbReference>
<organism evidence="3 5">
    <name type="scientific">Streptomyces griseochromogenes</name>
    <dbReference type="NCBI Taxonomy" id="68214"/>
    <lineage>
        <taxon>Bacteria</taxon>
        <taxon>Bacillati</taxon>
        <taxon>Actinomycetota</taxon>
        <taxon>Actinomycetes</taxon>
        <taxon>Kitasatosporales</taxon>
        <taxon>Streptomycetaceae</taxon>
        <taxon>Streptomyces</taxon>
    </lineage>
</organism>
<dbReference type="EMBL" id="JAGGLP010000062">
    <property type="protein sequence ID" value="MBP2056762.1"/>
    <property type="molecule type" value="Genomic_DNA"/>
</dbReference>
<reference evidence="4 6" key="2">
    <citation type="submission" date="2021-03" db="EMBL/GenBank/DDBJ databases">
        <title>Genomic Encyclopedia of Type Strains, Phase IV (KMG-IV): sequencing the most valuable type-strain genomes for metagenomic binning, comparative biology and taxonomic classification.</title>
        <authorList>
            <person name="Goeker M."/>
        </authorList>
    </citation>
    <scope>NUCLEOTIDE SEQUENCE [LARGE SCALE GENOMIC DNA]</scope>
    <source>
        <strain evidence="4 6">DSM 40499</strain>
    </source>
</reference>
<evidence type="ECO:0000259" key="2">
    <source>
        <dbReference type="PROSITE" id="PS51898"/>
    </source>
</evidence>
<dbReference type="Pfam" id="PF00589">
    <property type="entry name" value="Phage_integrase"/>
    <property type="match status" value="1"/>
</dbReference>
<evidence type="ECO:0000313" key="4">
    <source>
        <dbReference type="EMBL" id="MBP2056762.1"/>
    </source>
</evidence>
<dbReference type="EMBL" id="CP016279">
    <property type="protein sequence ID" value="ANP51078.1"/>
    <property type="molecule type" value="Genomic_DNA"/>
</dbReference>
<sequence length="63" mass="6932">MVIYSFRHFFASNCLAHGIPITDVAEWMGHKSIGVTFKIYRHLMPGSISSAAQILNLNLALAA</sequence>
<feature type="domain" description="Tyr recombinase" evidence="2">
    <location>
        <begin position="1"/>
        <end position="53"/>
    </location>
</feature>
<dbReference type="AlphaFoldDB" id="A0A1B1AWW5"/>
<dbReference type="GO" id="GO:0003677">
    <property type="term" value="F:DNA binding"/>
    <property type="evidence" value="ECO:0007669"/>
    <property type="project" value="InterPro"/>
</dbReference>
<dbReference type="KEGG" id="sgs:AVL59_16905"/>
<evidence type="ECO:0000313" key="6">
    <source>
        <dbReference type="Proteomes" id="UP001519309"/>
    </source>
</evidence>
<dbReference type="GO" id="GO:0006310">
    <property type="term" value="P:DNA recombination"/>
    <property type="evidence" value="ECO:0007669"/>
    <property type="project" value="UniProtKB-KW"/>
</dbReference>
<dbReference type="SUPFAM" id="SSF56349">
    <property type="entry name" value="DNA breaking-rejoining enzymes"/>
    <property type="match status" value="1"/>
</dbReference>
<dbReference type="PROSITE" id="PS51898">
    <property type="entry name" value="TYR_RECOMBINASE"/>
    <property type="match status" value="1"/>
</dbReference>